<dbReference type="GO" id="GO:0006310">
    <property type="term" value="P:DNA recombination"/>
    <property type="evidence" value="ECO:0007669"/>
    <property type="project" value="UniProtKB-KW"/>
</dbReference>
<dbReference type="GO" id="GO:0003677">
    <property type="term" value="F:DNA binding"/>
    <property type="evidence" value="ECO:0007669"/>
    <property type="project" value="UniProtKB-KW"/>
</dbReference>
<evidence type="ECO:0008006" key="7">
    <source>
        <dbReference type="Google" id="ProtNLM"/>
    </source>
</evidence>
<evidence type="ECO:0000256" key="4">
    <source>
        <dbReference type="SAM" id="MobiDB-lite"/>
    </source>
</evidence>
<keyword evidence="3" id="KW-0175">Coiled coil</keyword>
<dbReference type="InterPro" id="IPR011010">
    <property type="entry name" value="DNA_brk_join_enz"/>
</dbReference>
<evidence type="ECO:0000313" key="5">
    <source>
        <dbReference type="EMBL" id="PWR24950.1"/>
    </source>
</evidence>
<dbReference type="EMBL" id="QGLE01000002">
    <property type="protein sequence ID" value="PWR24950.1"/>
    <property type="molecule type" value="Genomic_DNA"/>
</dbReference>
<keyword evidence="6" id="KW-1185">Reference proteome</keyword>
<dbReference type="SUPFAM" id="SSF56349">
    <property type="entry name" value="DNA breaking-rejoining enzymes"/>
    <property type="match status" value="1"/>
</dbReference>
<evidence type="ECO:0000256" key="2">
    <source>
        <dbReference type="ARBA" id="ARBA00023172"/>
    </source>
</evidence>
<name>A0A317EFT6_9PROT</name>
<feature type="coiled-coil region" evidence="3">
    <location>
        <begin position="40"/>
        <end position="67"/>
    </location>
</feature>
<evidence type="ECO:0000256" key="3">
    <source>
        <dbReference type="SAM" id="Coils"/>
    </source>
</evidence>
<evidence type="ECO:0000256" key="1">
    <source>
        <dbReference type="ARBA" id="ARBA00023125"/>
    </source>
</evidence>
<reference evidence="5 6" key="1">
    <citation type="submission" date="2018-05" db="EMBL/GenBank/DDBJ databases">
        <title>Zavarzinia sp. HR-AS.</title>
        <authorList>
            <person name="Lee Y."/>
            <person name="Jeon C.O."/>
        </authorList>
    </citation>
    <scope>NUCLEOTIDE SEQUENCE [LARGE SCALE GENOMIC DNA]</scope>
    <source>
        <strain evidence="5 6">HR-AS</strain>
    </source>
</reference>
<comment type="caution">
    <text evidence="5">The sequence shown here is derived from an EMBL/GenBank/DDBJ whole genome shotgun (WGS) entry which is preliminary data.</text>
</comment>
<organism evidence="5 6">
    <name type="scientific">Zavarzinia aquatilis</name>
    <dbReference type="NCBI Taxonomy" id="2211142"/>
    <lineage>
        <taxon>Bacteria</taxon>
        <taxon>Pseudomonadati</taxon>
        <taxon>Pseudomonadota</taxon>
        <taxon>Alphaproteobacteria</taxon>
        <taxon>Rhodospirillales</taxon>
        <taxon>Zavarziniaceae</taxon>
        <taxon>Zavarzinia</taxon>
    </lineage>
</organism>
<evidence type="ECO:0000313" key="6">
    <source>
        <dbReference type="Proteomes" id="UP000245461"/>
    </source>
</evidence>
<gene>
    <name evidence="5" type="ORF">DKG74_04060</name>
</gene>
<dbReference type="InterPro" id="IPR013762">
    <property type="entry name" value="Integrase-like_cat_sf"/>
</dbReference>
<keyword evidence="2" id="KW-0233">DNA recombination</keyword>
<protein>
    <recommendedName>
        <fullName evidence="7">Tyr recombinase domain-containing protein</fullName>
    </recommendedName>
</protein>
<dbReference type="Gene3D" id="1.10.150.130">
    <property type="match status" value="1"/>
</dbReference>
<proteinExistence type="predicted"/>
<dbReference type="AlphaFoldDB" id="A0A317EFT6"/>
<dbReference type="Proteomes" id="UP000245461">
    <property type="component" value="Unassembled WGS sequence"/>
</dbReference>
<feature type="region of interest" description="Disordered" evidence="4">
    <location>
        <begin position="396"/>
        <end position="415"/>
    </location>
</feature>
<feature type="compositionally biased region" description="Basic and acidic residues" evidence="4">
    <location>
        <begin position="396"/>
        <end position="406"/>
    </location>
</feature>
<dbReference type="Gene3D" id="1.10.443.10">
    <property type="entry name" value="Intergrase catalytic core"/>
    <property type="match status" value="1"/>
</dbReference>
<dbReference type="GO" id="GO:0015074">
    <property type="term" value="P:DNA integration"/>
    <property type="evidence" value="ECO:0007669"/>
    <property type="project" value="InterPro"/>
</dbReference>
<accession>A0A317EFT6</accession>
<keyword evidence="1" id="KW-0238">DNA-binding</keyword>
<sequence length="415" mass="45421">MGAAMAWEKIRYFVERPGRAGKRRHFWQPSEHLRSLGWKLARLSDDREQALAEARRLNRALDDWRKGLAASVEESGAPLPVPAPLPKEGTVAALIAAYKASEEYAALAEKTRHSYRLNLGVIERWAGDVPVRAITAARVQNLYKGIRAKGTRHLLWQPAGGEDRPAPAPAPSAAAAVVRALSLLWTWGRRAGLCTGDNPAEKPGIKVRAAKGRIWTAAEVDAMVAAADRAGLHSIGTAIVINEWLGQREGDIIRLTRRQYRDGAFHIRQSKRGAELELPHSPRVAARVAAELARFDDLDIPPAHILISEVSGAAYTTDRFVKDFAKVRAAAAAANPGMAGLQFMHLRHTAVTRLFEAECELPLIASITGHTLKHCAEIIDRYGGRTRKMARLATDKRLAAEPRQSEAFKAGEGGE</sequence>
<dbReference type="InterPro" id="IPR010998">
    <property type="entry name" value="Integrase_recombinase_N"/>
</dbReference>